<proteinExistence type="predicted"/>
<keyword evidence="3" id="KW-1185">Reference proteome</keyword>
<sequence>MILLGATWPAAAQDAFETAQILSGSAQQSGAGRSLGSAISHSMDATARAIEGGRARRARIETKSRRQHSSRNGAAAASQVAPLPGGVDPLTSTDAPAYRVGSGATIRTSGGLIATPADTCVENCPER</sequence>
<reference evidence="2 3" key="1">
    <citation type="journal article" date="2012" name="J. Bacteriol.">
        <title>Genome sequence of benzo(a)pyrene-degrading bacterium Novosphingobium pentaromativorans US6-1.</title>
        <authorList>
            <person name="Luo Y.R."/>
            <person name="Kang S.G."/>
            <person name="Kim S.J."/>
            <person name="Kim M.R."/>
            <person name="Li N."/>
            <person name="Lee J.H."/>
            <person name="Kwon K.K."/>
        </authorList>
    </citation>
    <scope>NUCLEOTIDE SEQUENCE [LARGE SCALE GENOMIC DNA]</scope>
    <source>
        <strain evidence="2 3">US6-1</strain>
    </source>
</reference>
<name>G6EI26_9SPHN</name>
<organism evidence="2 3">
    <name type="scientific">Novosphingobium pentaromativorans US6-1</name>
    <dbReference type="NCBI Taxonomy" id="1088721"/>
    <lineage>
        <taxon>Bacteria</taxon>
        <taxon>Pseudomonadati</taxon>
        <taxon>Pseudomonadota</taxon>
        <taxon>Alphaproteobacteria</taxon>
        <taxon>Sphingomonadales</taxon>
        <taxon>Sphingomonadaceae</taxon>
        <taxon>Novosphingobium</taxon>
    </lineage>
</organism>
<dbReference type="AlphaFoldDB" id="G6EI26"/>
<comment type="caution">
    <text evidence="2">The sequence shown here is derived from an EMBL/GenBank/DDBJ whole genome shotgun (WGS) entry which is preliminary data.</text>
</comment>
<dbReference type="PATRIC" id="fig|1088721.3.peg.3935"/>
<dbReference type="EMBL" id="AGFM01000062">
    <property type="protein sequence ID" value="EHJ59160.1"/>
    <property type="molecule type" value="Genomic_DNA"/>
</dbReference>
<evidence type="ECO:0000313" key="2">
    <source>
        <dbReference type="EMBL" id="EHJ59160.1"/>
    </source>
</evidence>
<evidence type="ECO:0000313" key="3">
    <source>
        <dbReference type="Proteomes" id="UP000004030"/>
    </source>
</evidence>
<protein>
    <submittedName>
        <fullName evidence="2">Uncharacterized protein</fullName>
    </submittedName>
</protein>
<feature type="compositionally biased region" description="Basic and acidic residues" evidence="1">
    <location>
        <begin position="51"/>
        <end position="64"/>
    </location>
</feature>
<feature type="region of interest" description="Disordered" evidence="1">
    <location>
        <begin position="45"/>
        <end position="95"/>
    </location>
</feature>
<accession>G6EI26</accession>
<dbReference type="Proteomes" id="UP000004030">
    <property type="component" value="Unassembled WGS sequence"/>
</dbReference>
<evidence type="ECO:0000256" key="1">
    <source>
        <dbReference type="SAM" id="MobiDB-lite"/>
    </source>
</evidence>
<gene>
    <name evidence="2" type="ORF">NSU_3997</name>
</gene>